<organism evidence="7 8">
    <name type="scientific">Candidatus Kerfeldbacteria bacterium CG08_land_8_20_14_0_20_43_14</name>
    <dbReference type="NCBI Taxonomy" id="2014246"/>
    <lineage>
        <taxon>Bacteria</taxon>
        <taxon>Candidatus Kerfeldiibacteriota</taxon>
    </lineage>
</organism>
<keyword evidence="4 5" id="KW-0472">Membrane</keyword>
<evidence type="ECO:0000256" key="3">
    <source>
        <dbReference type="ARBA" id="ARBA00022989"/>
    </source>
</evidence>
<evidence type="ECO:0000256" key="5">
    <source>
        <dbReference type="SAM" id="Phobius"/>
    </source>
</evidence>
<dbReference type="Pfam" id="PF04932">
    <property type="entry name" value="Wzy_C"/>
    <property type="match status" value="1"/>
</dbReference>
<dbReference type="InterPro" id="IPR007016">
    <property type="entry name" value="O-antigen_ligase-rel_domated"/>
</dbReference>
<dbReference type="GO" id="GO:0016020">
    <property type="term" value="C:membrane"/>
    <property type="evidence" value="ECO:0007669"/>
    <property type="project" value="UniProtKB-SubCell"/>
</dbReference>
<evidence type="ECO:0000256" key="1">
    <source>
        <dbReference type="ARBA" id="ARBA00004141"/>
    </source>
</evidence>
<dbReference type="PANTHER" id="PTHR37422">
    <property type="entry name" value="TEICHURONIC ACID BIOSYNTHESIS PROTEIN TUAE"/>
    <property type="match status" value="1"/>
</dbReference>
<evidence type="ECO:0000259" key="6">
    <source>
        <dbReference type="Pfam" id="PF04932"/>
    </source>
</evidence>
<feature type="transmembrane region" description="Helical" evidence="5">
    <location>
        <begin position="6"/>
        <end position="25"/>
    </location>
</feature>
<gene>
    <name evidence="7" type="ORF">COT26_03200</name>
</gene>
<dbReference type="PANTHER" id="PTHR37422:SF23">
    <property type="entry name" value="TEICHURONIC ACID BIOSYNTHESIS PROTEIN TUAE"/>
    <property type="match status" value="1"/>
</dbReference>
<dbReference type="EMBL" id="PEXW01000068">
    <property type="protein sequence ID" value="PIS40458.1"/>
    <property type="molecule type" value="Genomic_DNA"/>
</dbReference>
<proteinExistence type="predicted"/>
<dbReference type="Proteomes" id="UP000236845">
    <property type="component" value="Unassembled WGS sequence"/>
</dbReference>
<feature type="transmembrane region" description="Helical" evidence="5">
    <location>
        <begin position="221"/>
        <end position="239"/>
    </location>
</feature>
<evidence type="ECO:0000313" key="7">
    <source>
        <dbReference type="EMBL" id="PIS40458.1"/>
    </source>
</evidence>
<feature type="transmembrane region" description="Helical" evidence="5">
    <location>
        <begin position="162"/>
        <end position="183"/>
    </location>
</feature>
<keyword evidence="2 5" id="KW-0812">Transmembrane</keyword>
<protein>
    <recommendedName>
        <fullName evidence="6">O-antigen ligase-related domain-containing protein</fullName>
    </recommendedName>
</protein>
<evidence type="ECO:0000256" key="2">
    <source>
        <dbReference type="ARBA" id="ARBA00022692"/>
    </source>
</evidence>
<dbReference type="AlphaFoldDB" id="A0A2H0YPQ8"/>
<feature type="transmembrane region" description="Helical" evidence="5">
    <location>
        <begin position="76"/>
        <end position="94"/>
    </location>
</feature>
<feature type="domain" description="O-antigen ligase-related" evidence="6">
    <location>
        <begin position="40"/>
        <end position="173"/>
    </location>
</feature>
<feature type="transmembrane region" description="Helical" evidence="5">
    <location>
        <begin position="195"/>
        <end position="214"/>
    </location>
</feature>
<keyword evidence="3 5" id="KW-1133">Transmembrane helix</keyword>
<dbReference type="InterPro" id="IPR051533">
    <property type="entry name" value="WaaL-like"/>
</dbReference>
<comment type="caution">
    <text evidence="7">The sequence shown here is derived from an EMBL/GenBank/DDBJ whole genome shotgun (WGS) entry which is preliminary data.</text>
</comment>
<evidence type="ECO:0000313" key="8">
    <source>
        <dbReference type="Proteomes" id="UP000236845"/>
    </source>
</evidence>
<evidence type="ECO:0000256" key="4">
    <source>
        <dbReference type="ARBA" id="ARBA00023136"/>
    </source>
</evidence>
<sequence length="241" mass="27027">MSVYFLGELPVVGVVALLFGAWLKLKQQVFWREKHLWIISSFFGLLVCILANSRGAILGLVIAITVSGFFIKRKWLWFGICALAIVIALISPAIRQKAILIVTGKDVSTDVRQVLWKGTWRLLKARPLIGSGLGNFPQVYKKYKLPQHVELLQYPHNIALNVWTELGLPGLIFSIVAIFWLIIKLFAHLRGKNPFALSGLLAWTALVIHGLVDAPFFKNDLSVLTVLFFLLAVFLPKPLDT</sequence>
<feature type="transmembrane region" description="Helical" evidence="5">
    <location>
        <begin position="37"/>
        <end position="70"/>
    </location>
</feature>
<reference evidence="8" key="1">
    <citation type="submission" date="2017-09" db="EMBL/GenBank/DDBJ databases">
        <title>Depth-based differentiation of microbial function through sediment-hosted aquifers and enrichment of novel symbionts in the deep terrestrial subsurface.</title>
        <authorList>
            <person name="Probst A.J."/>
            <person name="Ladd B."/>
            <person name="Jarett J.K."/>
            <person name="Geller-Mcgrath D.E."/>
            <person name="Sieber C.M.K."/>
            <person name="Emerson J.B."/>
            <person name="Anantharaman K."/>
            <person name="Thomas B.C."/>
            <person name="Malmstrom R."/>
            <person name="Stieglmeier M."/>
            <person name="Klingl A."/>
            <person name="Woyke T."/>
            <person name="Ryan C.M."/>
            <person name="Banfield J.F."/>
        </authorList>
    </citation>
    <scope>NUCLEOTIDE SEQUENCE [LARGE SCALE GENOMIC DNA]</scope>
</reference>
<comment type="subcellular location">
    <subcellularLocation>
        <location evidence="1">Membrane</location>
        <topology evidence="1">Multi-pass membrane protein</topology>
    </subcellularLocation>
</comment>
<accession>A0A2H0YPQ8</accession>
<name>A0A2H0YPQ8_9BACT</name>